<dbReference type="GO" id="GO:0006325">
    <property type="term" value="P:chromatin organization"/>
    <property type="evidence" value="ECO:0007669"/>
    <property type="project" value="UniProtKB-KW"/>
</dbReference>
<reference evidence="19" key="1">
    <citation type="journal article" date="2023" name="Nat. Commun.">
        <title>Diploid and tetraploid genomes of Acorus and the evolution of monocots.</title>
        <authorList>
            <person name="Ma L."/>
            <person name="Liu K.W."/>
            <person name="Li Z."/>
            <person name="Hsiao Y.Y."/>
            <person name="Qi Y."/>
            <person name="Fu T."/>
            <person name="Tang G.D."/>
            <person name="Zhang D."/>
            <person name="Sun W.H."/>
            <person name="Liu D.K."/>
            <person name="Li Y."/>
            <person name="Chen G.Z."/>
            <person name="Liu X.D."/>
            <person name="Liao X.Y."/>
            <person name="Jiang Y.T."/>
            <person name="Yu X."/>
            <person name="Hao Y."/>
            <person name="Huang J."/>
            <person name="Zhao X.W."/>
            <person name="Ke S."/>
            <person name="Chen Y.Y."/>
            <person name="Wu W.L."/>
            <person name="Hsu J.L."/>
            <person name="Lin Y.F."/>
            <person name="Huang M.D."/>
            <person name="Li C.Y."/>
            <person name="Huang L."/>
            <person name="Wang Z.W."/>
            <person name="Zhao X."/>
            <person name="Zhong W.Y."/>
            <person name="Peng D.H."/>
            <person name="Ahmad S."/>
            <person name="Lan S."/>
            <person name="Zhang J.S."/>
            <person name="Tsai W.C."/>
            <person name="Van de Peer Y."/>
            <person name="Liu Z.J."/>
        </authorList>
    </citation>
    <scope>NUCLEOTIDE SEQUENCE</scope>
    <source>
        <strain evidence="19">CP</strain>
    </source>
</reference>
<dbReference type="PROSITE" id="PS50016">
    <property type="entry name" value="ZF_PHD_2"/>
    <property type="match status" value="2"/>
</dbReference>
<dbReference type="InterPro" id="IPR046341">
    <property type="entry name" value="SET_dom_sf"/>
</dbReference>
<evidence type="ECO:0000256" key="8">
    <source>
        <dbReference type="ARBA" id="ARBA00022833"/>
    </source>
</evidence>
<feature type="domain" description="Post-SET" evidence="17">
    <location>
        <begin position="833"/>
        <end position="849"/>
    </location>
</feature>
<evidence type="ECO:0000259" key="18">
    <source>
        <dbReference type="PROSITE" id="PS51805"/>
    </source>
</evidence>
<dbReference type="InterPro" id="IPR034732">
    <property type="entry name" value="EPHD"/>
</dbReference>
<dbReference type="PROSITE" id="PS01359">
    <property type="entry name" value="ZF_PHD_1"/>
    <property type="match status" value="1"/>
</dbReference>
<feature type="domain" description="PHD-type" evidence="18">
    <location>
        <begin position="463"/>
        <end position="578"/>
    </location>
</feature>
<keyword evidence="5" id="KW-0479">Metal-binding</keyword>
<dbReference type="Proteomes" id="UP001180020">
    <property type="component" value="Unassembled WGS sequence"/>
</dbReference>
<dbReference type="SUPFAM" id="SSF82199">
    <property type="entry name" value="SET domain"/>
    <property type="match status" value="1"/>
</dbReference>
<dbReference type="SMART" id="SM00317">
    <property type="entry name" value="SET"/>
    <property type="match status" value="1"/>
</dbReference>
<evidence type="ECO:0000259" key="16">
    <source>
        <dbReference type="PROSITE" id="PS50812"/>
    </source>
</evidence>
<dbReference type="Gene3D" id="2.30.30.140">
    <property type="match status" value="1"/>
</dbReference>
<dbReference type="Pfam" id="PF00628">
    <property type="entry name" value="PHD"/>
    <property type="match status" value="1"/>
</dbReference>
<evidence type="ECO:0000259" key="15">
    <source>
        <dbReference type="PROSITE" id="PS50280"/>
    </source>
</evidence>
<evidence type="ECO:0000256" key="2">
    <source>
        <dbReference type="ARBA" id="ARBA00022603"/>
    </source>
</evidence>
<evidence type="ECO:0000256" key="4">
    <source>
        <dbReference type="ARBA" id="ARBA00022691"/>
    </source>
</evidence>
<dbReference type="Gene3D" id="3.30.40.10">
    <property type="entry name" value="Zinc/RING finger domain, C3HC4 (zinc finger)"/>
    <property type="match status" value="3"/>
</dbReference>
<comment type="subcellular location">
    <subcellularLocation>
        <location evidence="1">Nucleus</location>
    </subcellularLocation>
</comment>
<feature type="domain" description="PWWP" evidence="16">
    <location>
        <begin position="34"/>
        <end position="103"/>
    </location>
</feature>
<evidence type="ECO:0000256" key="12">
    <source>
        <dbReference type="ARBA" id="ARBA00054897"/>
    </source>
</evidence>
<dbReference type="FunFam" id="2.170.270.10:FF:000058">
    <property type="entry name" value="Histone-lysine N-methyltransferase"/>
    <property type="match status" value="1"/>
</dbReference>
<dbReference type="AlphaFoldDB" id="A0AAV9FKW7"/>
<dbReference type="GO" id="GO:0048188">
    <property type="term" value="C:Set1C/COMPASS complex"/>
    <property type="evidence" value="ECO:0007669"/>
    <property type="project" value="UniProtKB-ARBA"/>
</dbReference>
<dbReference type="Pfam" id="PF00856">
    <property type="entry name" value="SET"/>
    <property type="match status" value="1"/>
</dbReference>
<keyword evidence="8" id="KW-0862">Zinc</keyword>
<dbReference type="PANTHER" id="PTHR13793">
    <property type="entry name" value="PHD FINGER PROTEINS"/>
    <property type="match status" value="1"/>
</dbReference>
<dbReference type="InterPro" id="IPR003616">
    <property type="entry name" value="Post-SET_dom"/>
</dbReference>
<dbReference type="SUPFAM" id="SSF57903">
    <property type="entry name" value="FYVE/PHD zinc finger"/>
    <property type="match status" value="2"/>
</dbReference>
<dbReference type="Pfam" id="PF00855">
    <property type="entry name" value="PWWP"/>
    <property type="match status" value="1"/>
</dbReference>
<dbReference type="InterPro" id="IPR042011">
    <property type="entry name" value="ATX3/4/5_PHD"/>
</dbReference>
<dbReference type="SMART" id="SM00293">
    <property type="entry name" value="PWWP"/>
    <property type="match status" value="1"/>
</dbReference>
<evidence type="ECO:0000256" key="7">
    <source>
        <dbReference type="ARBA" id="ARBA00022771"/>
    </source>
</evidence>
<keyword evidence="6" id="KW-0677">Repeat</keyword>
<dbReference type="InterPro" id="IPR001965">
    <property type="entry name" value="Znf_PHD"/>
</dbReference>
<evidence type="ECO:0000256" key="13">
    <source>
        <dbReference type="PROSITE-ProRule" id="PRU00146"/>
    </source>
</evidence>
<dbReference type="PROSITE" id="PS51566">
    <property type="entry name" value="SAM_MT43_TRX_MLL"/>
    <property type="match status" value="1"/>
</dbReference>
<dbReference type="PROSITE" id="PS50868">
    <property type="entry name" value="POST_SET"/>
    <property type="match status" value="1"/>
</dbReference>
<dbReference type="GO" id="GO:0032259">
    <property type="term" value="P:methylation"/>
    <property type="evidence" value="ECO:0007669"/>
    <property type="project" value="UniProtKB-KW"/>
</dbReference>
<keyword evidence="9" id="KW-0156">Chromatin regulator</keyword>
<keyword evidence="2" id="KW-0489">Methyltransferase</keyword>
<dbReference type="InterPro" id="IPR000313">
    <property type="entry name" value="PWWP_dom"/>
</dbReference>
<evidence type="ECO:0000256" key="9">
    <source>
        <dbReference type="ARBA" id="ARBA00022853"/>
    </source>
</evidence>
<dbReference type="InterPro" id="IPR019786">
    <property type="entry name" value="Zinc_finger_PHD-type_CS"/>
</dbReference>
<evidence type="ECO:0000256" key="1">
    <source>
        <dbReference type="ARBA" id="ARBA00004123"/>
    </source>
</evidence>
<evidence type="ECO:0000256" key="6">
    <source>
        <dbReference type="ARBA" id="ARBA00022737"/>
    </source>
</evidence>
<dbReference type="Gene3D" id="2.170.270.10">
    <property type="entry name" value="SET domain"/>
    <property type="match status" value="1"/>
</dbReference>
<keyword evidence="3" id="KW-0808">Transferase</keyword>
<dbReference type="PROSITE" id="PS51805">
    <property type="entry name" value="EPHD"/>
    <property type="match status" value="1"/>
</dbReference>
<keyword evidence="10" id="KW-0539">Nucleus</keyword>
<evidence type="ECO:0000259" key="17">
    <source>
        <dbReference type="PROSITE" id="PS50868"/>
    </source>
</evidence>
<keyword evidence="7 13" id="KW-0863">Zinc-finger</keyword>
<dbReference type="PROSITE" id="PS50280">
    <property type="entry name" value="SET"/>
    <property type="match status" value="1"/>
</dbReference>
<evidence type="ECO:0000313" key="19">
    <source>
        <dbReference type="EMBL" id="KAK1326326.1"/>
    </source>
</evidence>
<dbReference type="FunFam" id="3.30.40.10:FF:000464">
    <property type="entry name" value="Histone-lysine N-methyltransferase"/>
    <property type="match status" value="1"/>
</dbReference>
<dbReference type="InterPro" id="IPR025780">
    <property type="entry name" value="Hist-Lys_N-MeTrfase_ATX"/>
</dbReference>
<dbReference type="InterPro" id="IPR001214">
    <property type="entry name" value="SET_dom"/>
</dbReference>
<evidence type="ECO:0000256" key="10">
    <source>
        <dbReference type="ARBA" id="ARBA00023242"/>
    </source>
</evidence>
<dbReference type="SUPFAM" id="SSF63748">
    <property type="entry name" value="Tudor/PWWP/MBT"/>
    <property type="match status" value="1"/>
</dbReference>
<dbReference type="CDD" id="cd15495">
    <property type="entry name" value="PHD_ATX3_4_5_like"/>
    <property type="match status" value="1"/>
</dbReference>
<feature type="domain" description="PHD-type" evidence="14">
    <location>
        <begin position="214"/>
        <end position="270"/>
    </location>
</feature>
<dbReference type="PANTHER" id="PTHR13793:SF132">
    <property type="entry name" value="HISTONE-LYSINE N-METHYLTRANSFERASE ATX5"/>
    <property type="match status" value="1"/>
</dbReference>
<dbReference type="CDD" id="cd20143">
    <property type="entry name" value="PWWP_AtATX3-like"/>
    <property type="match status" value="1"/>
</dbReference>
<dbReference type="EMBL" id="JAUJYO010000001">
    <property type="protein sequence ID" value="KAK1326326.1"/>
    <property type="molecule type" value="Genomic_DNA"/>
</dbReference>
<comment type="caution">
    <text evidence="19">The sequence shown here is derived from an EMBL/GenBank/DDBJ whole genome shotgun (WGS) entry which is preliminary data.</text>
</comment>
<dbReference type="GO" id="GO:0006357">
    <property type="term" value="P:regulation of transcription by RNA polymerase II"/>
    <property type="evidence" value="ECO:0007669"/>
    <property type="project" value="TreeGrafter"/>
</dbReference>
<dbReference type="InterPro" id="IPR019787">
    <property type="entry name" value="Znf_PHD-finger"/>
</dbReference>
<keyword evidence="4" id="KW-0949">S-adenosyl-L-methionine</keyword>
<dbReference type="FunFam" id="3.30.40.10:FF:000454">
    <property type="entry name" value="Histone-lysine N-methyltransferase"/>
    <property type="match status" value="1"/>
</dbReference>
<dbReference type="InterPro" id="IPR013083">
    <property type="entry name" value="Znf_RING/FYVE/PHD"/>
</dbReference>
<comment type="catalytic activity">
    <reaction evidence="11">
        <text>L-lysyl-[histone] + S-adenosyl-L-methionine = N(6)-methyl-L-lysyl-[histone] + S-adenosyl-L-homocysteine + H(+)</text>
        <dbReference type="Rhea" id="RHEA:10024"/>
        <dbReference type="Rhea" id="RHEA-COMP:9845"/>
        <dbReference type="Rhea" id="RHEA-COMP:9846"/>
        <dbReference type="ChEBI" id="CHEBI:15378"/>
        <dbReference type="ChEBI" id="CHEBI:29969"/>
        <dbReference type="ChEBI" id="CHEBI:57856"/>
        <dbReference type="ChEBI" id="CHEBI:59789"/>
        <dbReference type="ChEBI" id="CHEBI:61929"/>
    </reaction>
</comment>
<dbReference type="CDD" id="cd15517">
    <property type="entry name" value="PHD_TCF19_like"/>
    <property type="match status" value="1"/>
</dbReference>
<dbReference type="InterPro" id="IPR011011">
    <property type="entry name" value="Znf_FYVE_PHD"/>
</dbReference>
<evidence type="ECO:0000259" key="14">
    <source>
        <dbReference type="PROSITE" id="PS50016"/>
    </source>
</evidence>
<evidence type="ECO:0000256" key="3">
    <source>
        <dbReference type="ARBA" id="ARBA00022679"/>
    </source>
</evidence>
<dbReference type="InterPro" id="IPR050701">
    <property type="entry name" value="Histone_Mod_Regulator"/>
</dbReference>
<sequence>MASSRSTLTSVHEEPVKECFEGRRDCNNKREFLAGDVVWVKMGKKYPAWPALVIDPLRQAPDVVLNSCVPWSICVMFFGYSGDEKQRDYAWVKNGMIYPFIEHLDRFQGQTQLHKSKPSDFRMAIEEAFLAEHGFVEMEVEDMNTDGQPVPRGIQEATDSNHDQECQSQNQAVNESRPQCQSCGLSLPLGSAKKMKSGVERMLCKHCSTLLKSKQYCGICKKIWHHSDGGSWVRCDGCKVWVHAECDKISSKLFKNLENSDYFCPDCKAKFSFELSDTEKDYSQSRCIVSNGRQKLPEKITVFCCGMEGTYFPRLHSVVCECGLCGTRKQTLCEWERHTGSRCKNWKISVKVKGSELPLEQWMLQMFNYLASEPAPMNSAKRPSAKVRKQNLLAFLQEKYEPVYPKWTTERCAVCRWVEDWDYNKIIICNRCQIAVHQECYGAKHVRDFTSWVCRACETPNLKRECCLCPIKGGALKPTDIDPLWVHVTCAWFQPEVSFSSDEKMEPAVGILNISSQSFVKVCVICNQTHGSCTQCYKCSTYYHAMCASKAGYRMELHCLEKNGKQMTKMVSYCSYHWTPNPDTVLVIKTPNGIISTKTLLQSKDKKTGSRLIRKEVEQGPVLPTENSESLLPTEHPESFSAARCQIYNKNKKQIMGQEAIAHRLTGPCFHSLDAIESLNVPREEKDPKSFNTFRERLRYLQATEKGRVCFGRSGIHGWGLFARRSIQEGEMVLEYRGEQVRRSVADLREARYRREGKDCYLFKISEEVVVDATDKGNIARLINHSCAPNCYARIMSVGDDESRIVLIAKMNVSAGDELTYDYLFDPDESEDCKVPCLCKSPNCRKFMN</sequence>
<protein>
    <submittedName>
        <fullName evidence="19">Histone-lysine N-methyltransferase ATX4</fullName>
    </submittedName>
</protein>
<reference evidence="19" key="2">
    <citation type="submission" date="2023-06" db="EMBL/GenBank/DDBJ databases">
        <authorList>
            <person name="Ma L."/>
            <person name="Liu K.-W."/>
            <person name="Li Z."/>
            <person name="Hsiao Y.-Y."/>
            <person name="Qi Y."/>
            <person name="Fu T."/>
            <person name="Tang G."/>
            <person name="Zhang D."/>
            <person name="Sun W.-H."/>
            <person name="Liu D.-K."/>
            <person name="Li Y."/>
            <person name="Chen G.-Z."/>
            <person name="Liu X.-D."/>
            <person name="Liao X.-Y."/>
            <person name="Jiang Y.-T."/>
            <person name="Yu X."/>
            <person name="Hao Y."/>
            <person name="Huang J."/>
            <person name="Zhao X.-W."/>
            <person name="Ke S."/>
            <person name="Chen Y.-Y."/>
            <person name="Wu W.-L."/>
            <person name="Hsu J.-L."/>
            <person name="Lin Y.-F."/>
            <person name="Huang M.-D."/>
            <person name="Li C.-Y."/>
            <person name="Huang L."/>
            <person name="Wang Z.-W."/>
            <person name="Zhao X."/>
            <person name="Zhong W.-Y."/>
            <person name="Peng D.-H."/>
            <person name="Ahmad S."/>
            <person name="Lan S."/>
            <person name="Zhang J.-S."/>
            <person name="Tsai W.-C."/>
            <person name="Van De Peer Y."/>
            <person name="Liu Z.-J."/>
        </authorList>
    </citation>
    <scope>NUCLEOTIDE SEQUENCE</scope>
    <source>
        <strain evidence="19">CP</strain>
        <tissue evidence="19">Leaves</tissue>
    </source>
</reference>
<evidence type="ECO:0000256" key="11">
    <source>
        <dbReference type="ARBA" id="ARBA00052314"/>
    </source>
</evidence>
<dbReference type="SMART" id="SM00249">
    <property type="entry name" value="PHD"/>
    <property type="match status" value="3"/>
</dbReference>
<feature type="domain" description="SET" evidence="15">
    <location>
        <begin position="707"/>
        <end position="824"/>
    </location>
</feature>
<dbReference type="Pfam" id="PF13831">
    <property type="entry name" value="PHD_2"/>
    <property type="match status" value="1"/>
</dbReference>
<gene>
    <name evidence="19" type="primary">ATX4</name>
    <name evidence="19" type="ORF">QJS10_CPA01g02145</name>
</gene>
<feature type="domain" description="PHD-type" evidence="14">
    <location>
        <begin position="409"/>
        <end position="460"/>
    </location>
</feature>
<dbReference type="GO" id="GO:0008168">
    <property type="term" value="F:methyltransferase activity"/>
    <property type="evidence" value="ECO:0007669"/>
    <property type="project" value="UniProtKB-KW"/>
</dbReference>
<dbReference type="GO" id="GO:0008270">
    <property type="term" value="F:zinc ion binding"/>
    <property type="evidence" value="ECO:0007669"/>
    <property type="project" value="UniProtKB-KW"/>
</dbReference>
<accession>A0AAV9FKW7</accession>
<dbReference type="PROSITE" id="PS50812">
    <property type="entry name" value="PWWP"/>
    <property type="match status" value="1"/>
</dbReference>
<organism evidence="19 20">
    <name type="scientific">Acorus calamus</name>
    <name type="common">Sweet flag</name>
    <dbReference type="NCBI Taxonomy" id="4465"/>
    <lineage>
        <taxon>Eukaryota</taxon>
        <taxon>Viridiplantae</taxon>
        <taxon>Streptophyta</taxon>
        <taxon>Embryophyta</taxon>
        <taxon>Tracheophyta</taxon>
        <taxon>Spermatophyta</taxon>
        <taxon>Magnoliopsida</taxon>
        <taxon>Liliopsida</taxon>
        <taxon>Acoraceae</taxon>
        <taxon>Acorus</taxon>
    </lineage>
</organism>
<evidence type="ECO:0000256" key="5">
    <source>
        <dbReference type="ARBA" id="ARBA00022723"/>
    </source>
</evidence>
<keyword evidence="20" id="KW-1185">Reference proteome</keyword>
<comment type="function">
    <text evidence="12">Histone methyltransferase.</text>
</comment>
<evidence type="ECO:0000313" key="20">
    <source>
        <dbReference type="Proteomes" id="UP001180020"/>
    </source>
</evidence>
<name>A0AAV9FKW7_ACOCL</name>
<dbReference type="Pfam" id="PF13832">
    <property type="entry name" value="zf-HC5HC2H_2"/>
    <property type="match status" value="1"/>
</dbReference>
<proteinExistence type="predicted"/>
<dbReference type="CDD" id="cd10518">
    <property type="entry name" value="SET_SETD1-like"/>
    <property type="match status" value="1"/>
</dbReference>